<reference evidence="1" key="2">
    <citation type="journal article" date="2021" name="PeerJ">
        <title>Extensive microbial diversity within the chicken gut microbiome revealed by metagenomics and culture.</title>
        <authorList>
            <person name="Gilroy R."/>
            <person name="Ravi A."/>
            <person name="Getino M."/>
            <person name="Pursley I."/>
            <person name="Horton D.L."/>
            <person name="Alikhan N.F."/>
            <person name="Baker D."/>
            <person name="Gharbi K."/>
            <person name="Hall N."/>
            <person name="Watson M."/>
            <person name="Adriaenssens E.M."/>
            <person name="Foster-Nyarko E."/>
            <person name="Jarju S."/>
            <person name="Secka A."/>
            <person name="Antonio M."/>
            <person name="Oren A."/>
            <person name="Chaudhuri R.R."/>
            <person name="La Ragione R."/>
            <person name="Hildebrand F."/>
            <person name="Pallen M.J."/>
        </authorList>
    </citation>
    <scope>NUCLEOTIDE SEQUENCE</scope>
    <source>
        <strain evidence="1">18911</strain>
    </source>
</reference>
<protein>
    <submittedName>
        <fullName evidence="1">Uncharacterized protein</fullName>
    </submittedName>
</protein>
<evidence type="ECO:0000313" key="1">
    <source>
        <dbReference type="EMBL" id="HIU59893.1"/>
    </source>
</evidence>
<accession>A0A9D1MG63</accession>
<evidence type="ECO:0000313" key="2">
    <source>
        <dbReference type="Proteomes" id="UP000824094"/>
    </source>
</evidence>
<feature type="non-terminal residue" evidence="1">
    <location>
        <position position="295"/>
    </location>
</feature>
<gene>
    <name evidence="1" type="ORF">IAB05_00725</name>
</gene>
<comment type="caution">
    <text evidence="1">The sequence shown here is derived from an EMBL/GenBank/DDBJ whole genome shotgun (WGS) entry which is preliminary data.</text>
</comment>
<dbReference type="EMBL" id="DVNF01000028">
    <property type="protein sequence ID" value="HIU59893.1"/>
    <property type="molecule type" value="Genomic_DNA"/>
</dbReference>
<dbReference type="Proteomes" id="UP000824094">
    <property type="component" value="Unassembled WGS sequence"/>
</dbReference>
<proteinExistence type="predicted"/>
<sequence length="295" mass="32444">MNKKELGRRIYIAVAVLLVAALLAATIVVALPREETPGGTIDTEAFSDRENVKYSLNVIYEFRDYITTFQGNLINGILLFFGVEPVRGELSGALIADMITDFYSAAGIPAEKLLNFGELLASYTAYQIYTAGFDAVKFFVDITPITEEQAEETYVECSNCGELHEGEYTVTAGADGAEDVYSCNKCSAEGATATVGLKHRYTSSEEWYCPVCDEYLGMPDLTEVSGSDTDEKIYVCKDCGNVAEKRLVSVAYSSIQTLAAKLSTANPWAMWRIFAEKTMLSTEETARLIYQAVYT</sequence>
<reference evidence="1" key="1">
    <citation type="submission" date="2020-10" db="EMBL/GenBank/DDBJ databases">
        <authorList>
            <person name="Gilroy R."/>
        </authorList>
    </citation>
    <scope>NUCLEOTIDE SEQUENCE</scope>
    <source>
        <strain evidence="1">18911</strain>
    </source>
</reference>
<name>A0A9D1MG63_9FIRM</name>
<organism evidence="1 2">
    <name type="scientific">Candidatus Stercoripulliclostridium merdigallinarum</name>
    <dbReference type="NCBI Taxonomy" id="2840951"/>
    <lineage>
        <taxon>Bacteria</taxon>
        <taxon>Bacillati</taxon>
        <taxon>Bacillota</taxon>
        <taxon>Clostridia</taxon>
        <taxon>Eubacteriales</taxon>
        <taxon>Candidatus Stercoripulliclostridium</taxon>
    </lineage>
</organism>
<dbReference type="AlphaFoldDB" id="A0A9D1MG63"/>